<gene>
    <name evidence="4" type="ORF">NUU61_000738</name>
</gene>
<dbReference type="Gene3D" id="3.30.70.330">
    <property type="match status" value="1"/>
</dbReference>
<dbReference type="Proteomes" id="UP001141434">
    <property type="component" value="Unassembled WGS sequence"/>
</dbReference>
<dbReference type="AlphaFoldDB" id="A0A9W9GAL0"/>
<protein>
    <recommendedName>
        <fullName evidence="3">RRM domain-containing protein</fullName>
    </recommendedName>
</protein>
<dbReference type="SMART" id="SM00360">
    <property type="entry name" value="RRM"/>
    <property type="match status" value="1"/>
</dbReference>
<dbReference type="SUPFAM" id="SSF54928">
    <property type="entry name" value="RNA-binding domain, RBD"/>
    <property type="match status" value="1"/>
</dbReference>
<dbReference type="PROSITE" id="PS50102">
    <property type="entry name" value="RRM"/>
    <property type="match status" value="1"/>
</dbReference>
<dbReference type="Pfam" id="PF00076">
    <property type="entry name" value="RRM_1"/>
    <property type="match status" value="1"/>
</dbReference>
<sequence length="165" mass="17540">MMSCARVSSASAKFRKQFVYPSNVIFLRDSDFAGVLQIVVKDRATLRSRGFGFVRFASEADAETAMSSMDNQEFDGRVIRVDKAFDRPKGGDSGFYGRGGYNQQPGAGYQGGGQGGYGGGYNRGYNNQNAGPGYGGYGGGYGGGYNGGYGGGYGMYSSLEEQLYP</sequence>
<comment type="caution">
    <text evidence="4">The sequence shown here is derived from an EMBL/GenBank/DDBJ whole genome shotgun (WGS) entry which is preliminary data.</text>
</comment>
<keyword evidence="5" id="KW-1185">Reference proteome</keyword>
<organism evidence="4 5">
    <name type="scientific">Penicillium alfredii</name>
    <dbReference type="NCBI Taxonomy" id="1506179"/>
    <lineage>
        <taxon>Eukaryota</taxon>
        <taxon>Fungi</taxon>
        <taxon>Dikarya</taxon>
        <taxon>Ascomycota</taxon>
        <taxon>Pezizomycotina</taxon>
        <taxon>Eurotiomycetes</taxon>
        <taxon>Eurotiomycetidae</taxon>
        <taxon>Eurotiales</taxon>
        <taxon>Aspergillaceae</taxon>
        <taxon>Penicillium</taxon>
    </lineage>
</organism>
<name>A0A9W9GAL0_9EURO</name>
<evidence type="ECO:0000256" key="2">
    <source>
        <dbReference type="PROSITE-ProRule" id="PRU00176"/>
    </source>
</evidence>
<feature type="domain" description="RRM" evidence="3">
    <location>
        <begin position="1"/>
        <end position="86"/>
    </location>
</feature>
<dbReference type="InterPro" id="IPR035979">
    <property type="entry name" value="RBD_domain_sf"/>
</dbReference>
<reference evidence="4" key="2">
    <citation type="journal article" date="2023" name="IMA Fungus">
        <title>Comparative genomic study of the Penicillium genus elucidates a diverse pangenome and 15 lateral gene transfer events.</title>
        <authorList>
            <person name="Petersen C."/>
            <person name="Sorensen T."/>
            <person name="Nielsen M.R."/>
            <person name="Sondergaard T.E."/>
            <person name="Sorensen J.L."/>
            <person name="Fitzpatrick D.A."/>
            <person name="Frisvad J.C."/>
            <person name="Nielsen K.L."/>
        </authorList>
    </citation>
    <scope>NUCLEOTIDE SEQUENCE</scope>
    <source>
        <strain evidence="4">IBT 34128</strain>
    </source>
</reference>
<reference evidence="4" key="1">
    <citation type="submission" date="2022-11" db="EMBL/GenBank/DDBJ databases">
        <authorList>
            <person name="Petersen C."/>
        </authorList>
    </citation>
    <scope>NUCLEOTIDE SEQUENCE</scope>
    <source>
        <strain evidence="4">IBT 34128</strain>
    </source>
</reference>
<evidence type="ECO:0000256" key="1">
    <source>
        <dbReference type="ARBA" id="ARBA00022884"/>
    </source>
</evidence>
<evidence type="ECO:0000313" key="4">
    <source>
        <dbReference type="EMBL" id="KAJ5114979.1"/>
    </source>
</evidence>
<dbReference type="InterPro" id="IPR012677">
    <property type="entry name" value="Nucleotide-bd_a/b_plait_sf"/>
</dbReference>
<accession>A0A9W9GAL0</accession>
<dbReference type="InterPro" id="IPR000504">
    <property type="entry name" value="RRM_dom"/>
</dbReference>
<proteinExistence type="predicted"/>
<dbReference type="PANTHER" id="PTHR48027">
    <property type="entry name" value="HETEROGENEOUS NUCLEAR RIBONUCLEOPROTEIN 87F-RELATED"/>
    <property type="match status" value="1"/>
</dbReference>
<evidence type="ECO:0000313" key="5">
    <source>
        <dbReference type="Proteomes" id="UP001141434"/>
    </source>
</evidence>
<dbReference type="RefSeq" id="XP_056516171.1">
    <property type="nucleotide sequence ID" value="XM_056651321.1"/>
</dbReference>
<evidence type="ECO:0000259" key="3">
    <source>
        <dbReference type="PROSITE" id="PS50102"/>
    </source>
</evidence>
<dbReference type="EMBL" id="JAPMSZ010000001">
    <property type="protein sequence ID" value="KAJ5114979.1"/>
    <property type="molecule type" value="Genomic_DNA"/>
</dbReference>
<keyword evidence="1 2" id="KW-0694">RNA-binding</keyword>
<dbReference type="GO" id="GO:0003723">
    <property type="term" value="F:RNA binding"/>
    <property type="evidence" value="ECO:0007669"/>
    <property type="project" value="UniProtKB-UniRule"/>
</dbReference>
<dbReference type="GeneID" id="81390489"/>
<dbReference type="OrthoDB" id="439808at2759"/>
<dbReference type="InterPro" id="IPR052462">
    <property type="entry name" value="SLIRP/GR-RBP-like"/>
</dbReference>